<name>A0A921KLU3_9ACTN</name>
<evidence type="ECO:0000256" key="4">
    <source>
        <dbReference type="ARBA" id="ARBA00013336"/>
    </source>
</evidence>
<dbReference type="CDD" id="cd11534">
    <property type="entry name" value="NTP-PPase_HisIE_like"/>
    <property type="match status" value="1"/>
</dbReference>
<dbReference type="Proteomes" id="UP000697330">
    <property type="component" value="Unassembled WGS sequence"/>
</dbReference>
<dbReference type="AlphaFoldDB" id="A0A921KLU3"/>
<comment type="caution">
    <text evidence="11">The sequence shown here is derived from an EMBL/GenBank/DDBJ whole genome shotgun (WGS) entry which is preliminary data.</text>
</comment>
<dbReference type="SUPFAM" id="SSF101386">
    <property type="entry name" value="all-alpha NTP pyrophosphatases"/>
    <property type="match status" value="1"/>
</dbReference>
<dbReference type="GO" id="GO:0000105">
    <property type="term" value="P:L-histidine biosynthetic process"/>
    <property type="evidence" value="ECO:0007669"/>
    <property type="project" value="UniProtKB-UniRule"/>
</dbReference>
<evidence type="ECO:0000313" key="11">
    <source>
        <dbReference type="EMBL" id="HJF45698.1"/>
    </source>
</evidence>
<keyword evidence="9 10" id="KW-0368">Histidine biosynthesis</keyword>
<dbReference type="RefSeq" id="WP_075279879.1">
    <property type="nucleotide sequence ID" value="NZ_DYWQ01000119.1"/>
</dbReference>
<reference evidence="11" key="1">
    <citation type="journal article" date="2021" name="PeerJ">
        <title>Extensive microbial diversity within the chicken gut microbiome revealed by metagenomics and culture.</title>
        <authorList>
            <person name="Gilroy R."/>
            <person name="Ravi A."/>
            <person name="Getino M."/>
            <person name="Pursley I."/>
            <person name="Horton D.L."/>
            <person name="Alikhan N.F."/>
            <person name="Baker D."/>
            <person name="Gharbi K."/>
            <person name="Hall N."/>
            <person name="Watson M."/>
            <person name="Adriaenssens E.M."/>
            <person name="Foster-Nyarko E."/>
            <person name="Jarju S."/>
            <person name="Secka A."/>
            <person name="Antonio M."/>
            <person name="Oren A."/>
            <person name="Chaudhuri R.R."/>
            <person name="La Ragione R."/>
            <person name="Hildebrand F."/>
            <person name="Pallen M.J."/>
        </authorList>
    </citation>
    <scope>NUCLEOTIDE SEQUENCE</scope>
    <source>
        <strain evidence="11">CHK124-7917</strain>
    </source>
</reference>
<organism evidence="11 12">
    <name type="scientific">Thermophilibacter provencensis</name>
    <dbReference type="NCBI Taxonomy" id="1852386"/>
    <lineage>
        <taxon>Bacteria</taxon>
        <taxon>Bacillati</taxon>
        <taxon>Actinomycetota</taxon>
        <taxon>Coriobacteriia</taxon>
        <taxon>Coriobacteriales</taxon>
        <taxon>Atopobiaceae</taxon>
        <taxon>Thermophilibacter</taxon>
    </lineage>
</organism>
<evidence type="ECO:0000256" key="2">
    <source>
        <dbReference type="ARBA" id="ARBA00005204"/>
    </source>
</evidence>
<dbReference type="GO" id="GO:0004636">
    <property type="term" value="F:phosphoribosyl-ATP diphosphatase activity"/>
    <property type="evidence" value="ECO:0007669"/>
    <property type="project" value="UniProtKB-UniRule"/>
</dbReference>
<dbReference type="HAMAP" id="MF_01020">
    <property type="entry name" value="HisE"/>
    <property type="match status" value="1"/>
</dbReference>
<gene>
    <name evidence="10 11" type="primary">hisE</name>
    <name evidence="11" type="ORF">K8U72_07980</name>
</gene>
<keyword evidence="7 10" id="KW-0378">Hydrolase</keyword>
<protein>
    <recommendedName>
        <fullName evidence="4 10">Phosphoribosyl-ATP pyrophosphatase</fullName>
        <shortName evidence="10">PRA-PH</shortName>
        <ecNumber evidence="3 10">3.6.1.31</ecNumber>
    </recommendedName>
</protein>
<comment type="subcellular location">
    <subcellularLocation>
        <location evidence="10">Cytoplasm</location>
    </subcellularLocation>
</comment>
<evidence type="ECO:0000256" key="7">
    <source>
        <dbReference type="ARBA" id="ARBA00022801"/>
    </source>
</evidence>
<sequence length="105" mass="11747">MGERTAGVRDGNIGETIEGLARVIHGRRDASPESSYTARLLQGKEDSLLKKVTEEATEVVMACKDRDHDHIRYEAADLVYHLLVTLERYGVSVEELAGELDARHR</sequence>
<dbReference type="NCBIfam" id="TIGR03188">
    <property type="entry name" value="histidine_hisI"/>
    <property type="match status" value="1"/>
</dbReference>
<dbReference type="InterPro" id="IPR021130">
    <property type="entry name" value="PRib-ATP_PPHydrolase-like"/>
</dbReference>
<evidence type="ECO:0000256" key="1">
    <source>
        <dbReference type="ARBA" id="ARBA00001460"/>
    </source>
</evidence>
<proteinExistence type="inferred from homology"/>
<comment type="catalytic activity">
    <reaction evidence="1 10">
        <text>1-(5-phospho-beta-D-ribosyl)-ATP + H2O = 1-(5-phospho-beta-D-ribosyl)-5'-AMP + diphosphate + H(+)</text>
        <dbReference type="Rhea" id="RHEA:22828"/>
        <dbReference type="ChEBI" id="CHEBI:15377"/>
        <dbReference type="ChEBI" id="CHEBI:15378"/>
        <dbReference type="ChEBI" id="CHEBI:33019"/>
        <dbReference type="ChEBI" id="CHEBI:59457"/>
        <dbReference type="ChEBI" id="CHEBI:73183"/>
        <dbReference type="EC" id="3.6.1.31"/>
    </reaction>
</comment>
<accession>A0A921KLU3</accession>
<reference evidence="11" key="2">
    <citation type="submission" date="2021-09" db="EMBL/GenBank/DDBJ databases">
        <authorList>
            <person name="Gilroy R."/>
        </authorList>
    </citation>
    <scope>NUCLEOTIDE SEQUENCE</scope>
    <source>
        <strain evidence="11">CHK124-7917</strain>
    </source>
</reference>
<dbReference type="EC" id="3.6.1.31" evidence="3 10"/>
<dbReference type="PANTHER" id="PTHR42945">
    <property type="entry name" value="HISTIDINE BIOSYNTHESIS BIFUNCTIONAL PROTEIN"/>
    <property type="match status" value="1"/>
</dbReference>
<comment type="similarity">
    <text evidence="10">Belongs to the PRA-PH family.</text>
</comment>
<dbReference type="PANTHER" id="PTHR42945:SF1">
    <property type="entry name" value="HISTIDINE BIOSYNTHESIS BIFUNCTIONAL PROTEIN HIS7"/>
    <property type="match status" value="1"/>
</dbReference>
<comment type="pathway">
    <text evidence="2 10">Amino-acid biosynthesis; L-histidine biosynthesis; L-histidine from 5-phospho-alpha-D-ribose 1-diphosphate: step 2/9.</text>
</comment>
<keyword evidence="8 10" id="KW-0067">ATP-binding</keyword>
<keyword evidence="5 10" id="KW-0028">Amino-acid biosynthesis</keyword>
<dbReference type="Gene3D" id="1.10.287.1080">
    <property type="entry name" value="MazG-like"/>
    <property type="match status" value="1"/>
</dbReference>
<evidence type="ECO:0000256" key="8">
    <source>
        <dbReference type="ARBA" id="ARBA00022840"/>
    </source>
</evidence>
<dbReference type="Pfam" id="PF01503">
    <property type="entry name" value="PRA-PH"/>
    <property type="match status" value="1"/>
</dbReference>
<evidence type="ECO:0000256" key="3">
    <source>
        <dbReference type="ARBA" id="ARBA00012414"/>
    </source>
</evidence>
<evidence type="ECO:0000256" key="9">
    <source>
        <dbReference type="ARBA" id="ARBA00023102"/>
    </source>
</evidence>
<keyword evidence="10" id="KW-0963">Cytoplasm</keyword>
<dbReference type="InterPro" id="IPR008179">
    <property type="entry name" value="HisE"/>
</dbReference>
<evidence type="ECO:0000313" key="12">
    <source>
        <dbReference type="Proteomes" id="UP000697330"/>
    </source>
</evidence>
<evidence type="ECO:0000256" key="10">
    <source>
        <dbReference type="HAMAP-Rule" id="MF_01020"/>
    </source>
</evidence>
<dbReference type="GO" id="GO:0005524">
    <property type="term" value="F:ATP binding"/>
    <property type="evidence" value="ECO:0007669"/>
    <property type="project" value="UniProtKB-KW"/>
</dbReference>
<dbReference type="OrthoDB" id="3176443at2"/>
<dbReference type="EMBL" id="DYWQ01000119">
    <property type="protein sequence ID" value="HJF45698.1"/>
    <property type="molecule type" value="Genomic_DNA"/>
</dbReference>
<evidence type="ECO:0000256" key="5">
    <source>
        <dbReference type="ARBA" id="ARBA00022605"/>
    </source>
</evidence>
<dbReference type="GO" id="GO:0005737">
    <property type="term" value="C:cytoplasm"/>
    <property type="evidence" value="ECO:0007669"/>
    <property type="project" value="UniProtKB-SubCell"/>
</dbReference>
<keyword evidence="6 10" id="KW-0547">Nucleotide-binding</keyword>
<evidence type="ECO:0000256" key="6">
    <source>
        <dbReference type="ARBA" id="ARBA00022741"/>
    </source>
</evidence>